<name>A0AAW0RSM1_9HYPO</name>
<reference evidence="1 2" key="1">
    <citation type="submission" date="2020-02" db="EMBL/GenBank/DDBJ databases">
        <title>Comparative genomics of the hypocrealean fungal genus Beauvera.</title>
        <authorList>
            <person name="Showalter D.N."/>
            <person name="Bushley K.E."/>
            <person name="Rehner S.A."/>
        </authorList>
    </citation>
    <scope>NUCLEOTIDE SEQUENCE [LARGE SCALE GENOMIC DNA]</scope>
    <source>
        <strain evidence="1 2">ARSEF4384</strain>
    </source>
</reference>
<dbReference type="NCBIfam" id="TIGR03696">
    <property type="entry name" value="Rhs_assc_core"/>
    <property type="match status" value="1"/>
</dbReference>
<dbReference type="Proteomes" id="UP001397290">
    <property type="component" value="Unassembled WGS sequence"/>
</dbReference>
<dbReference type="Gene3D" id="2.180.10.10">
    <property type="entry name" value="RHS repeat-associated core"/>
    <property type="match status" value="1"/>
</dbReference>
<dbReference type="PANTHER" id="PTHR32305:SF15">
    <property type="entry name" value="PROTEIN RHSA-RELATED"/>
    <property type="match status" value="1"/>
</dbReference>
<dbReference type="EMBL" id="JAAHCF010000332">
    <property type="protein sequence ID" value="KAK8144986.1"/>
    <property type="molecule type" value="Genomic_DNA"/>
</dbReference>
<comment type="caution">
    <text evidence="1">The sequence shown here is derived from an EMBL/GenBank/DDBJ whole genome shotgun (WGS) entry which is preliminary data.</text>
</comment>
<keyword evidence="2" id="KW-1185">Reference proteome</keyword>
<proteinExistence type="predicted"/>
<dbReference type="PANTHER" id="PTHR32305">
    <property type="match status" value="1"/>
</dbReference>
<sequence length="1635" mass="181182">MSSLYSQSFNFDSFLQNGVDPRTGQYTATVVVYETPSAARNCPALQLSLTFNPLNTQDAGFGIGWAFNLSSYQHAQVSTKTLSLSTGETFQVKETPSSIRITDQKLKSFQFNKVKGASDQYLVVHKSGLVELLSNQNGGFNVSVPTKIWEPNGRMLTLSWTRFGRQPRLDAISDGAQILLKINYAEHDVDMTVVRAPGTKEESTITISRRNGRLAKVQLPLESTPPWSFEYDTINQVTCLKKIVSPCGLEERVSYSDKDRGHGLPPGAPLKSIPYVTCHELWPGQQQPAIKTNYNYTTTNFLGFGALHNWNDGEDNLYRVRQDYQYSCTVQVDGGAETKYTYNKFHLLVGHTRHKGAKQVTQSITYYMDATSTFDNQPAQYQLPKSVETTYQDTATRASRTETTRHVFDDWGNPTEDIQSNGVRTCREFYPPGGATGCPADPHGFQRYIKCETVTPAPSSFQTPIRSKQYIYSQYRTASTSYTSYFVAVDKVQALQDGQEFSTWVYSYVDQPDSRDHGRRQQQIVRTWAKYPMTTTWNYDYPDSDSMKRTVATKSYDGYTAEAITHLSTLSGLAYTHKSIAGVQTDFEYDKIGQLIRKIISPNTSYQASEEHRYSVLQSGIGYCVMTKDAKGVQTRYITDGLERICKVDRQDADADGHVSNSIFRTVQERSYNNIGQCVAVVDSDWLRTKGEPTEQQLRQSLEYDDWGQTCRVHESNGITTLSLTDPIGQAHTGGIEGQSKTESRFNDFGLPIETVMYKIDGSVYATTAYGYDGLGRLVLQKDALNRATQYQLDCFDRVTQTIRQDGQAVNTTYAAQSASIWPTSIDTNNHCVGKQLFDGLGRITLREAGGRATAQSFEGCAPAPSISTTPKGDVRRLLHEPQLDYALMALTSKDVAETIQYDAQTVAPVKLKNLYSTTDVTHLPSGLVDKVSLDIENGPVFSTKSFYSMAGKMQGYTNPHGEKLEIQYNTEGKPRQLDQGPLSITFAYDQVQRLVESCVQDGANNSLTTHVTYDDFSREIGRSVTKGSKLLHQLTQTYLQTGHLATRRLEDGNGELLLEEAFTYDVLDRLVDFECQGRQSPIDEQGNQIRQQSFSFGPFHNLVEITTIFQRGGKNVKRYTYADQDPGQVIGIANSHQNYPAKIDLKYDQNGCLIRDEKGNKLEYDSTGHLITLRDSQSRILSEYRYDASGKLVCQLVPGKDEYYLHYRGNTLVGYTWGNDCVSFVSDGTCYWGQTVQKGTKNTQTQLWASDMHASVTAWINSGESDSHYSRQYTPYGYNGQDADKGPSIGFNGQWCDPVTGWYHLGNGYRVYNPVLMHFHSPDSWSPFQSGEINAYGYCLGDPINNIDPSGRFSLFGIKFTWRDLAIAVAGIAVGIAVGVLTGGAGFAIEAGLGIACGLASDVMTGAVYDQATGHTPTWKSVGTDALYSLIGGVVGEGAGKVLGAAGKSAVRGLGGMREGAAVMKGLRERLSLGAVTEMQEIRHEFTGEAENLRLVGKGPGRGARRAAKLAAQTASTSATPPEAAVTRYTLDTTHEVRSARIDEAGHEDAVANFQLFRRAIEEEGMHPKDAVGEMNREAHLKPMGSPRPLGLGGPMAQQFQFQLNHALRATYYLPVKNPGKIVYIGNVGMHTRE</sequence>
<dbReference type="InterPro" id="IPR022385">
    <property type="entry name" value="Rhs_assc_core"/>
</dbReference>
<accession>A0AAW0RSM1</accession>
<evidence type="ECO:0000313" key="2">
    <source>
        <dbReference type="Proteomes" id="UP001397290"/>
    </source>
</evidence>
<protein>
    <submittedName>
        <fullName evidence="1">Uncharacterized protein</fullName>
    </submittedName>
</protein>
<dbReference type="InterPro" id="IPR050708">
    <property type="entry name" value="T6SS_VgrG/RHS"/>
</dbReference>
<organism evidence="1 2">
    <name type="scientific">Beauveria asiatica</name>
    <dbReference type="NCBI Taxonomy" id="1069075"/>
    <lineage>
        <taxon>Eukaryota</taxon>
        <taxon>Fungi</taxon>
        <taxon>Dikarya</taxon>
        <taxon>Ascomycota</taxon>
        <taxon>Pezizomycotina</taxon>
        <taxon>Sordariomycetes</taxon>
        <taxon>Hypocreomycetidae</taxon>
        <taxon>Hypocreales</taxon>
        <taxon>Cordycipitaceae</taxon>
        <taxon>Beauveria</taxon>
    </lineage>
</organism>
<gene>
    <name evidence="1" type="ORF">G3M48_005065</name>
</gene>
<evidence type="ECO:0000313" key="1">
    <source>
        <dbReference type="EMBL" id="KAK8144986.1"/>
    </source>
</evidence>